<gene>
    <name evidence="1" type="primary">Necator_chrIII.g11418</name>
    <name evidence="1" type="ORF">RB195_010653</name>
</gene>
<keyword evidence="2" id="KW-1185">Reference proteome</keyword>
<accession>A0ABR1CZ01</accession>
<protein>
    <recommendedName>
        <fullName evidence="3">Nudix hydrolase domain-containing protein</fullName>
    </recommendedName>
</protein>
<evidence type="ECO:0000313" key="2">
    <source>
        <dbReference type="Proteomes" id="UP001303046"/>
    </source>
</evidence>
<organism evidence="1 2">
    <name type="scientific">Necator americanus</name>
    <name type="common">Human hookworm</name>
    <dbReference type="NCBI Taxonomy" id="51031"/>
    <lineage>
        <taxon>Eukaryota</taxon>
        <taxon>Metazoa</taxon>
        <taxon>Ecdysozoa</taxon>
        <taxon>Nematoda</taxon>
        <taxon>Chromadorea</taxon>
        <taxon>Rhabditida</taxon>
        <taxon>Rhabditina</taxon>
        <taxon>Rhabditomorpha</taxon>
        <taxon>Strongyloidea</taxon>
        <taxon>Ancylostomatidae</taxon>
        <taxon>Bunostominae</taxon>
        <taxon>Necator</taxon>
    </lineage>
</organism>
<evidence type="ECO:0000313" key="1">
    <source>
        <dbReference type="EMBL" id="KAK6743514.1"/>
    </source>
</evidence>
<reference evidence="1 2" key="1">
    <citation type="submission" date="2023-08" db="EMBL/GenBank/DDBJ databases">
        <title>A Necator americanus chromosomal reference genome.</title>
        <authorList>
            <person name="Ilik V."/>
            <person name="Petrzelkova K.J."/>
            <person name="Pardy F."/>
            <person name="Fuh T."/>
            <person name="Niatou-Singa F.S."/>
            <person name="Gouil Q."/>
            <person name="Baker L."/>
            <person name="Ritchie M.E."/>
            <person name="Jex A.R."/>
            <person name="Gazzola D."/>
            <person name="Li H."/>
            <person name="Toshio Fujiwara R."/>
            <person name="Zhan B."/>
            <person name="Aroian R.V."/>
            <person name="Pafco B."/>
            <person name="Schwarz E.M."/>
        </authorList>
    </citation>
    <scope>NUCLEOTIDE SEQUENCE [LARGE SCALE GENOMIC DNA]</scope>
    <source>
        <strain evidence="1 2">Aroian</strain>
        <tissue evidence="1">Whole animal</tissue>
    </source>
</reference>
<dbReference type="Proteomes" id="UP001303046">
    <property type="component" value="Unassembled WGS sequence"/>
</dbReference>
<comment type="caution">
    <text evidence="1">The sequence shown here is derived from an EMBL/GenBank/DDBJ whole genome shotgun (WGS) entry which is preliminary data.</text>
</comment>
<sequence length="104" mass="12322">MVGPEGSKGGFLRIRGSIYTSPPYSYCGRNVVVYFQRHTLDRWENQSVLRGQAYDALELQKATWFWSEDVQAAIREKKSKYKLWWRTRQPEDRDAYLAAKRETK</sequence>
<name>A0ABR1CZ01_NECAM</name>
<proteinExistence type="predicted"/>
<dbReference type="EMBL" id="JAVFWL010000003">
    <property type="protein sequence ID" value="KAK6743514.1"/>
    <property type="molecule type" value="Genomic_DNA"/>
</dbReference>
<evidence type="ECO:0008006" key="3">
    <source>
        <dbReference type="Google" id="ProtNLM"/>
    </source>
</evidence>